<dbReference type="Pfam" id="PF07927">
    <property type="entry name" value="HicA_toxin"/>
    <property type="match status" value="1"/>
</dbReference>
<proteinExistence type="inferred from homology"/>
<dbReference type="Gene3D" id="3.30.920.30">
    <property type="entry name" value="Hypothetical protein"/>
    <property type="match status" value="1"/>
</dbReference>
<keyword evidence="2" id="KW-1277">Toxin-antitoxin system</keyword>
<evidence type="ECO:0000256" key="1">
    <source>
        <dbReference type="ARBA" id="ARBA00006620"/>
    </source>
</evidence>
<keyword evidence="5" id="KW-0378">Hydrolase</keyword>
<dbReference type="GO" id="GO:0004519">
    <property type="term" value="F:endonuclease activity"/>
    <property type="evidence" value="ECO:0007669"/>
    <property type="project" value="UniProtKB-KW"/>
</dbReference>
<evidence type="ECO:0000256" key="7">
    <source>
        <dbReference type="ARBA" id="ARBA00023016"/>
    </source>
</evidence>
<evidence type="ECO:0000256" key="2">
    <source>
        <dbReference type="ARBA" id="ARBA00022649"/>
    </source>
</evidence>
<evidence type="ECO:0000256" key="3">
    <source>
        <dbReference type="ARBA" id="ARBA00022722"/>
    </source>
</evidence>
<evidence type="ECO:0000256" key="6">
    <source>
        <dbReference type="ARBA" id="ARBA00022884"/>
    </source>
</evidence>
<evidence type="ECO:0000313" key="9">
    <source>
        <dbReference type="Proteomes" id="UP000004775"/>
    </source>
</evidence>
<comment type="caution">
    <text evidence="8">The sequence shown here is derived from an EMBL/GenBank/DDBJ whole genome shotgun (WGS) entry which is preliminary data.</text>
</comment>
<dbReference type="Proteomes" id="UP000004775">
    <property type="component" value="Unassembled WGS sequence"/>
</dbReference>
<dbReference type="EMBL" id="CAIO01000803">
    <property type="protein sequence ID" value="CCI30224.1"/>
    <property type="molecule type" value="Genomic_DNA"/>
</dbReference>
<reference evidence="8 9" key="1">
    <citation type="submission" date="2012-04" db="EMBL/GenBank/DDBJ databases">
        <authorList>
            <person name="Genoscope - CEA"/>
        </authorList>
    </citation>
    <scope>NUCLEOTIDE SEQUENCE [LARGE SCALE GENOMIC DNA]</scope>
    <source>
        <strain evidence="8 9">9809</strain>
    </source>
</reference>
<sequence length="86" mass="10059">MLKLIVEWHSLVSKRDKLLELLKNSPNNARFNDICQLLELEGFSLDRITGSHHIFKRNDIILVIPVHNKKVKSVYIRRVLEIIGDN</sequence>
<evidence type="ECO:0000256" key="5">
    <source>
        <dbReference type="ARBA" id="ARBA00022801"/>
    </source>
</evidence>
<gene>
    <name evidence="8" type="ORF">MICAH_930003</name>
</gene>
<accession>I4I7F0</accession>
<dbReference type="HOGENOM" id="CLU_164851_1_0_3"/>
<dbReference type="SUPFAM" id="SSF54786">
    <property type="entry name" value="YcfA/nrd intein domain"/>
    <property type="match status" value="1"/>
</dbReference>
<evidence type="ECO:0000256" key="4">
    <source>
        <dbReference type="ARBA" id="ARBA00022759"/>
    </source>
</evidence>
<dbReference type="InterPro" id="IPR038570">
    <property type="entry name" value="HicA_sf"/>
</dbReference>
<evidence type="ECO:0000313" key="8">
    <source>
        <dbReference type="EMBL" id="CCI30224.1"/>
    </source>
</evidence>
<dbReference type="GO" id="GO:0016787">
    <property type="term" value="F:hydrolase activity"/>
    <property type="evidence" value="ECO:0007669"/>
    <property type="project" value="UniProtKB-KW"/>
</dbReference>
<keyword evidence="6" id="KW-0694">RNA-binding</keyword>
<evidence type="ECO:0008006" key="10">
    <source>
        <dbReference type="Google" id="ProtNLM"/>
    </source>
</evidence>
<dbReference type="GO" id="GO:0003729">
    <property type="term" value="F:mRNA binding"/>
    <property type="evidence" value="ECO:0007669"/>
    <property type="project" value="InterPro"/>
</dbReference>
<keyword evidence="3" id="KW-0540">Nuclease</keyword>
<keyword evidence="7" id="KW-0346">Stress response</keyword>
<name>I4I7F0_MICAE</name>
<keyword evidence="4" id="KW-0255">Endonuclease</keyword>
<dbReference type="AlphaFoldDB" id="I4I7F0"/>
<comment type="similarity">
    <text evidence="1">Belongs to the HicA mRNA interferase family.</text>
</comment>
<dbReference type="InterPro" id="IPR012933">
    <property type="entry name" value="HicA_mRNA_interferase"/>
</dbReference>
<protein>
    <recommendedName>
        <fullName evidence="10">YcfA family protein</fullName>
    </recommendedName>
</protein>
<organism evidence="8 9">
    <name type="scientific">Microcystis aeruginosa PCC 9809</name>
    <dbReference type="NCBI Taxonomy" id="1160285"/>
    <lineage>
        <taxon>Bacteria</taxon>
        <taxon>Bacillati</taxon>
        <taxon>Cyanobacteriota</taxon>
        <taxon>Cyanophyceae</taxon>
        <taxon>Oscillatoriophycideae</taxon>
        <taxon>Chroococcales</taxon>
        <taxon>Microcystaceae</taxon>
        <taxon>Microcystis</taxon>
    </lineage>
</organism>